<proteinExistence type="predicted"/>
<dbReference type="EMBL" id="GBXM01041222">
    <property type="protein sequence ID" value="JAH67355.1"/>
    <property type="molecule type" value="Transcribed_RNA"/>
</dbReference>
<evidence type="ECO:0000313" key="1">
    <source>
        <dbReference type="EMBL" id="JAH67355.1"/>
    </source>
</evidence>
<sequence>MACSHLTLCYVMLCYESQRCFERITSLSSNTYQ</sequence>
<dbReference type="AlphaFoldDB" id="A0A0E9UQ83"/>
<reference evidence="1" key="1">
    <citation type="submission" date="2014-11" db="EMBL/GenBank/DDBJ databases">
        <authorList>
            <person name="Amaro Gonzalez C."/>
        </authorList>
    </citation>
    <scope>NUCLEOTIDE SEQUENCE</scope>
</reference>
<organism evidence="1">
    <name type="scientific">Anguilla anguilla</name>
    <name type="common">European freshwater eel</name>
    <name type="synonym">Muraena anguilla</name>
    <dbReference type="NCBI Taxonomy" id="7936"/>
    <lineage>
        <taxon>Eukaryota</taxon>
        <taxon>Metazoa</taxon>
        <taxon>Chordata</taxon>
        <taxon>Craniata</taxon>
        <taxon>Vertebrata</taxon>
        <taxon>Euteleostomi</taxon>
        <taxon>Actinopterygii</taxon>
        <taxon>Neopterygii</taxon>
        <taxon>Teleostei</taxon>
        <taxon>Anguilliformes</taxon>
        <taxon>Anguillidae</taxon>
        <taxon>Anguilla</taxon>
    </lineage>
</organism>
<reference evidence="1" key="2">
    <citation type="journal article" date="2015" name="Fish Shellfish Immunol.">
        <title>Early steps in the European eel (Anguilla anguilla)-Vibrio vulnificus interaction in the gills: Role of the RtxA13 toxin.</title>
        <authorList>
            <person name="Callol A."/>
            <person name="Pajuelo D."/>
            <person name="Ebbesson L."/>
            <person name="Teles M."/>
            <person name="MacKenzie S."/>
            <person name="Amaro C."/>
        </authorList>
    </citation>
    <scope>NUCLEOTIDE SEQUENCE</scope>
</reference>
<accession>A0A0E9UQ83</accession>
<protein>
    <submittedName>
        <fullName evidence="1">Uncharacterized protein</fullName>
    </submittedName>
</protein>
<name>A0A0E9UQ83_ANGAN</name>